<accession>A0A381YFD7</accession>
<feature type="transmembrane region" description="Helical" evidence="1">
    <location>
        <begin position="23"/>
        <end position="42"/>
    </location>
</feature>
<dbReference type="EMBL" id="UINC01018116">
    <property type="protein sequence ID" value="SVA75788.1"/>
    <property type="molecule type" value="Genomic_DNA"/>
</dbReference>
<feature type="transmembrane region" description="Helical" evidence="1">
    <location>
        <begin position="80"/>
        <end position="102"/>
    </location>
</feature>
<feature type="transmembrane region" description="Helical" evidence="1">
    <location>
        <begin position="54"/>
        <end position="71"/>
    </location>
</feature>
<name>A0A381YFD7_9ZZZZ</name>
<dbReference type="AlphaFoldDB" id="A0A381YFD7"/>
<reference evidence="2" key="1">
    <citation type="submission" date="2018-05" db="EMBL/GenBank/DDBJ databases">
        <authorList>
            <person name="Lanie J.A."/>
            <person name="Ng W.-L."/>
            <person name="Kazmierczak K.M."/>
            <person name="Andrzejewski T.M."/>
            <person name="Davidsen T.M."/>
            <person name="Wayne K.J."/>
            <person name="Tettelin H."/>
            <person name="Glass J.I."/>
            <person name="Rusch D."/>
            <person name="Podicherti R."/>
            <person name="Tsui H.-C.T."/>
            <person name="Winkler M.E."/>
        </authorList>
    </citation>
    <scope>NUCLEOTIDE SEQUENCE</scope>
</reference>
<keyword evidence="1" id="KW-1133">Transmembrane helix</keyword>
<keyword evidence="1" id="KW-0812">Transmembrane</keyword>
<proteinExistence type="predicted"/>
<gene>
    <name evidence="2" type="ORF">METZ01_LOCUS128642</name>
</gene>
<feature type="transmembrane region" description="Helical" evidence="1">
    <location>
        <begin position="108"/>
        <end position="127"/>
    </location>
</feature>
<keyword evidence="1" id="KW-0472">Membrane</keyword>
<sequence>MENFSPRLFFIFRVTESFDMPKYTMVVALLLIDLGILFFLISSVQDGNLASPTALIPAVIGLPILIMSFLAKKMPRRRSLFMHIAVVLAVVCLLGGAMGVQSLMKGDLSLSTIEQLILLTLAIDYTINSSKSFIHARKQRAKYDTDKP</sequence>
<protein>
    <submittedName>
        <fullName evidence="2">Uncharacterized protein</fullName>
    </submittedName>
</protein>
<evidence type="ECO:0000256" key="1">
    <source>
        <dbReference type="SAM" id="Phobius"/>
    </source>
</evidence>
<evidence type="ECO:0000313" key="2">
    <source>
        <dbReference type="EMBL" id="SVA75788.1"/>
    </source>
</evidence>
<organism evidence="2">
    <name type="scientific">marine metagenome</name>
    <dbReference type="NCBI Taxonomy" id="408172"/>
    <lineage>
        <taxon>unclassified sequences</taxon>
        <taxon>metagenomes</taxon>
        <taxon>ecological metagenomes</taxon>
    </lineage>
</organism>